<keyword evidence="3" id="KW-0808">Transferase</keyword>
<dbReference type="EC" id="2.1.1.72" evidence="1"/>
<dbReference type="GO" id="GO:0032259">
    <property type="term" value="P:methylation"/>
    <property type="evidence" value="ECO:0007669"/>
    <property type="project" value="UniProtKB-KW"/>
</dbReference>
<dbReference type="GO" id="GO:0009307">
    <property type="term" value="P:DNA restriction-modification system"/>
    <property type="evidence" value="ECO:0007669"/>
    <property type="project" value="UniProtKB-KW"/>
</dbReference>
<reference evidence="8 9" key="1">
    <citation type="journal article" date="2016" name="Nat. Commun.">
        <title>Thousands of microbial genomes shed light on interconnected biogeochemical processes in an aquifer system.</title>
        <authorList>
            <person name="Anantharaman K."/>
            <person name="Brown C.T."/>
            <person name="Hug L.A."/>
            <person name="Sharon I."/>
            <person name="Castelle C.J."/>
            <person name="Probst A.J."/>
            <person name="Thomas B.C."/>
            <person name="Singh A."/>
            <person name="Wilkins M.J."/>
            <person name="Karaoz U."/>
            <person name="Brodie E.L."/>
            <person name="Williams K.H."/>
            <person name="Hubbard S.S."/>
            <person name="Banfield J.F."/>
        </authorList>
    </citation>
    <scope>NUCLEOTIDE SEQUENCE [LARGE SCALE GENOMIC DNA]</scope>
</reference>
<dbReference type="GO" id="GO:0003677">
    <property type="term" value="F:DNA binding"/>
    <property type="evidence" value="ECO:0007669"/>
    <property type="project" value="UniProtKB-KW"/>
</dbReference>
<dbReference type="InterPro" id="IPR002052">
    <property type="entry name" value="DNA_methylase_N6_adenine_CS"/>
</dbReference>
<comment type="catalytic activity">
    <reaction evidence="6">
        <text>a 2'-deoxyadenosine in DNA + S-adenosyl-L-methionine = an N(6)-methyl-2'-deoxyadenosine in DNA + S-adenosyl-L-homocysteine + H(+)</text>
        <dbReference type="Rhea" id="RHEA:15197"/>
        <dbReference type="Rhea" id="RHEA-COMP:12418"/>
        <dbReference type="Rhea" id="RHEA-COMP:12419"/>
        <dbReference type="ChEBI" id="CHEBI:15378"/>
        <dbReference type="ChEBI" id="CHEBI:57856"/>
        <dbReference type="ChEBI" id="CHEBI:59789"/>
        <dbReference type="ChEBI" id="CHEBI:90615"/>
        <dbReference type="ChEBI" id="CHEBI:90616"/>
        <dbReference type="EC" id="2.1.1.72"/>
    </reaction>
</comment>
<sequence>MNQTDINYRKSLGQYFTPKSIREMLLEKLPKMENPKILDPSCGTGEFLVTAKEYFKNPELYGWDIDKKLVDTSRSLVPEARLDKTDSLLNEDYDKYDFVIGNPPYYEFKAPEKIRRKFGSIMNGRTNIFSLFVYQGLNWLKDGGYLAYVIPPSMNNGAYFYKLRNYIIHNANIEYLHILRDPKIFHGALQSIMLLVLKKGKNKGDYLFKKNGVLIFSEGAKYLQRIFKDKATLHDLNYQVKTGRLVWNENKNLLTDNPKEGIPLIWAHNITKEGLDFPAVNGKPQYVKRKDFDVGPAIVVNRITGTVKESKLKAGFIPPGMKFIAENHVNVIFPPSKQEQIKMDFGSNQPKKNLPIKNIVKQISSIRGLKVIKNITGNTQISKNELEKLFPISLNC</sequence>
<evidence type="ECO:0000259" key="7">
    <source>
        <dbReference type="Pfam" id="PF02384"/>
    </source>
</evidence>
<dbReference type="Pfam" id="PF02384">
    <property type="entry name" value="N6_Mtase"/>
    <property type="match status" value="1"/>
</dbReference>
<evidence type="ECO:0000256" key="4">
    <source>
        <dbReference type="ARBA" id="ARBA00022747"/>
    </source>
</evidence>
<keyword evidence="2" id="KW-0489">Methyltransferase</keyword>
<dbReference type="SUPFAM" id="SSF53335">
    <property type="entry name" value="S-adenosyl-L-methionine-dependent methyltransferases"/>
    <property type="match status" value="1"/>
</dbReference>
<keyword evidence="5" id="KW-0238">DNA-binding</keyword>
<evidence type="ECO:0000256" key="6">
    <source>
        <dbReference type="ARBA" id="ARBA00047942"/>
    </source>
</evidence>
<organism evidence="8 9">
    <name type="scientific">Candidatus Portnoybacteria bacterium RIFCSPHIGHO2_12_FULL_38_9</name>
    <dbReference type="NCBI Taxonomy" id="1801997"/>
    <lineage>
        <taxon>Bacteria</taxon>
        <taxon>Candidatus Portnoyibacteriota</taxon>
    </lineage>
</organism>
<dbReference type="GO" id="GO:0009007">
    <property type="term" value="F:site-specific DNA-methyltransferase (adenine-specific) activity"/>
    <property type="evidence" value="ECO:0007669"/>
    <property type="project" value="UniProtKB-EC"/>
</dbReference>
<dbReference type="GO" id="GO:0008170">
    <property type="term" value="F:N-methyltransferase activity"/>
    <property type="evidence" value="ECO:0007669"/>
    <property type="project" value="InterPro"/>
</dbReference>
<dbReference type="InterPro" id="IPR003356">
    <property type="entry name" value="DNA_methylase_A-5"/>
</dbReference>
<gene>
    <name evidence="8" type="ORF">A3J64_00570</name>
</gene>
<dbReference type="AlphaFoldDB" id="A0A1G2FHG7"/>
<dbReference type="PRINTS" id="PR00507">
    <property type="entry name" value="N12N6MTFRASE"/>
</dbReference>
<dbReference type="InterPro" id="IPR050953">
    <property type="entry name" value="N4_N6_ade-DNA_methylase"/>
</dbReference>
<evidence type="ECO:0000256" key="5">
    <source>
        <dbReference type="ARBA" id="ARBA00023125"/>
    </source>
</evidence>
<dbReference type="PANTHER" id="PTHR33841">
    <property type="entry name" value="DNA METHYLTRANSFERASE YEEA-RELATED"/>
    <property type="match status" value="1"/>
</dbReference>
<evidence type="ECO:0000313" key="9">
    <source>
        <dbReference type="Proteomes" id="UP000177061"/>
    </source>
</evidence>
<dbReference type="InterPro" id="IPR029063">
    <property type="entry name" value="SAM-dependent_MTases_sf"/>
</dbReference>
<name>A0A1G2FHG7_9BACT</name>
<dbReference type="PANTHER" id="PTHR33841:SF6">
    <property type="entry name" value="TYPE II METHYLTRANSFERASE M.HINDII"/>
    <property type="match status" value="1"/>
</dbReference>
<protein>
    <recommendedName>
        <fullName evidence="1">site-specific DNA-methyltransferase (adenine-specific)</fullName>
        <ecNumber evidence="1">2.1.1.72</ecNumber>
    </recommendedName>
</protein>
<proteinExistence type="predicted"/>
<dbReference type="PROSITE" id="PS00092">
    <property type="entry name" value="N6_MTASE"/>
    <property type="match status" value="1"/>
</dbReference>
<keyword evidence="4" id="KW-0680">Restriction system</keyword>
<evidence type="ECO:0000313" key="8">
    <source>
        <dbReference type="EMBL" id="OGZ37534.1"/>
    </source>
</evidence>
<evidence type="ECO:0000256" key="3">
    <source>
        <dbReference type="ARBA" id="ARBA00022679"/>
    </source>
</evidence>
<dbReference type="EMBL" id="MHNB01000007">
    <property type="protein sequence ID" value="OGZ37534.1"/>
    <property type="molecule type" value="Genomic_DNA"/>
</dbReference>
<accession>A0A1G2FHG7</accession>
<dbReference type="Proteomes" id="UP000177061">
    <property type="component" value="Unassembled WGS sequence"/>
</dbReference>
<evidence type="ECO:0000256" key="1">
    <source>
        <dbReference type="ARBA" id="ARBA00011900"/>
    </source>
</evidence>
<evidence type="ECO:0000256" key="2">
    <source>
        <dbReference type="ARBA" id="ARBA00022603"/>
    </source>
</evidence>
<comment type="caution">
    <text evidence="8">The sequence shown here is derived from an EMBL/GenBank/DDBJ whole genome shotgun (WGS) entry which is preliminary data.</text>
</comment>
<dbReference type="Gene3D" id="3.40.50.150">
    <property type="entry name" value="Vaccinia Virus protein VP39"/>
    <property type="match status" value="1"/>
</dbReference>
<dbReference type="CDD" id="cd02440">
    <property type="entry name" value="AdoMet_MTases"/>
    <property type="match status" value="1"/>
</dbReference>
<feature type="domain" description="DNA methylase adenine-specific" evidence="7">
    <location>
        <begin position="8"/>
        <end position="225"/>
    </location>
</feature>